<dbReference type="InterPro" id="IPR017927">
    <property type="entry name" value="FAD-bd_FR_type"/>
</dbReference>
<dbReference type="GO" id="GO:0051537">
    <property type="term" value="F:2 iron, 2 sulfur cluster binding"/>
    <property type="evidence" value="ECO:0007669"/>
    <property type="project" value="UniProtKB-KW"/>
</dbReference>
<feature type="domain" description="FAD-binding FR-type" evidence="10">
    <location>
        <begin position="3"/>
        <end position="107"/>
    </location>
</feature>
<keyword evidence="3" id="KW-0001">2Fe-2S</keyword>
<keyword evidence="12" id="KW-1185">Reference proteome</keyword>
<keyword evidence="4" id="KW-0479">Metal-binding</keyword>
<dbReference type="InterPro" id="IPR008333">
    <property type="entry name" value="Cbr1-like_FAD-bd_dom"/>
</dbReference>
<dbReference type="GO" id="GO:0050660">
    <property type="term" value="F:flavin adenine dinucleotide binding"/>
    <property type="evidence" value="ECO:0007669"/>
    <property type="project" value="TreeGrafter"/>
</dbReference>
<feature type="domain" description="2Fe-2S ferredoxin-type" evidence="9">
    <location>
        <begin position="273"/>
        <end position="362"/>
    </location>
</feature>
<reference evidence="11" key="2">
    <citation type="submission" date="2023-01" db="EMBL/GenBank/DDBJ databases">
        <title>Draft genome sequence of Portibacter lacus strain NBRC 108769.</title>
        <authorList>
            <person name="Sun Q."/>
            <person name="Mori K."/>
        </authorList>
    </citation>
    <scope>NUCLEOTIDE SEQUENCE</scope>
    <source>
        <strain evidence="11">NBRC 108769</strain>
    </source>
</reference>
<dbReference type="RefSeq" id="WP_235291646.1">
    <property type="nucleotide sequence ID" value="NZ_BSOH01000014.1"/>
</dbReference>
<keyword evidence="8" id="KW-0411">Iron-sulfur</keyword>
<keyword evidence="6" id="KW-0560">Oxidoreductase</keyword>
<dbReference type="CDD" id="cd00207">
    <property type="entry name" value="fer2"/>
    <property type="match status" value="1"/>
</dbReference>
<dbReference type="Gene3D" id="2.40.30.10">
    <property type="entry name" value="Translation factors"/>
    <property type="match status" value="1"/>
</dbReference>
<dbReference type="CDD" id="cd06214">
    <property type="entry name" value="PA_degradation_oxidoreductase_like"/>
    <property type="match status" value="1"/>
</dbReference>
<dbReference type="PROSITE" id="PS00197">
    <property type="entry name" value="2FE2S_FER_1"/>
    <property type="match status" value="1"/>
</dbReference>
<dbReference type="InterPro" id="IPR006058">
    <property type="entry name" value="2Fe2S_fd_BS"/>
</dbReference>
<evidence type="ECO:0000256" key="7">
    <source>
        <dbReference type="ARBA" id="ARBA00023004"/>
    </source>
</evidence>
<evidence type="ECO:0000313" key="12">
    <source>
        <dbReference type="Proteomes" id="UP001156666"/>
    </source>
</evidence>
<evidence type="ECO:0000256" key="5">
    <source>
        <dbReference type="ARBA" id="ARBA00022827"/>
    </source>
</evidence>
<dbReference type="InterPro" id="IPR001433">
    <property type="entry name" value="OxRdtase_FAD/NAD-bd"/>
</dbReference>
<accession>A0AA37WGI0</accession>
<gene>
    <name evidence="11" type="primary">paaE</name>
    <name evidence="11" type="ORF">GCM10007940_25850</name>
</gene>
<dbReference type="GO" id="GO:0016491">
    <property type="term" value="F:oxidoreductase activity"/>
    <property type="evidence" value="ECO:0007669"/>
    <property type="project" value="UniProtKB-KW"/>
</dbReference>
<evidence type="ECO:0000259" key="9">
    <source>
        <dbReference type="PROSITE" id="PS51085"/>
    </source>
</evidence>
<dbReference type="Gene3D" id="3.10.20.30">
    <property type="match status" value="1"/>
</dbReference>
<dbReference type="SUPFAM" id="SSF54292">
    <property type="entry name" value="2Fe-2S ferredoxin-like"/>
    <property type="match status" value="1"/>
</dbReference>
<reference evidence="11" key="1">
    <citation type="journal article" date="2014" name="Int. J. Syst. Evol. Microbiol.">
        <title>Complete genome sequence of Corynebacterium casei LMG S-19264T (=DSM 44701T), isolated from a smear-ripened cheese.</title>
        <authorList>
            <consortium name="US DOE Joint Genome Institute (JGI-PGF)"/>
            <person name="Walter F."/>
            <person name="Albersmeier A."/>
            <person name="Kalinowski J."/>
            <person name="Ruckert C."/>
        </authorList>
    </citation>
    <scope>NUCLEOTIDE SEQUENCE</scope>
    <source>
        <strain evidence="11">NBRC 108769</strain>
    </source>
</reference>
<dbReference type="PRINTS" id="PR00371">
    <property type="entry name" value="FPNCR"/>
</dbReference>
<dbReference type="PROSITE" id="PS51085">
    <property type="entry name" value="2FE2S_FER_2"/>
    <property type="match status" value="1"/>
</dbReference>
<evidence type="ECO:0000256" key="3">
    <source>
        <dbReference type="ARBA" id="ARBA00022714"/>
    </source>
</evidence>
<dbReference type="Proteomes" id="UP001156666">
    <property type="component" value="Unassembled WGS sequence"/>
</dbReference>
<evidence type="ECO:0000313" key="11">
    <source>
        <dbReference type="EMBL" id="GLR17970.1"/>
    </source>
</evidence>
<dbReference type="PANTHER" id="PTHR47354:SF8">
    <property type="entry name" value="1,2-PHENYLACETYL-COA EPOXIDASE, SUBUNIT E"/>
    <property type="match status" value="1"/>
</dbReference>
<evidence type="ECO:0000256" key="2">
    <source>
        <dbReference type="ARBA" id="ARBA00022630"/>
    </source>
</evidence>
<name>A0AA37WGI0_9BACT</name>
<comment type="caution">
    <text evidence="11">The sequence shown here is derived from an EMBL/GenBank/DDBJ whole genome shotgun (WGS) entry which is preliminary data.</text>
</comment>
<evidence type="ECO:0000256" key="1">
    <source>
        <dbReference type="ARBA" id="ARBA00001974"/>
    </source>
</evidence>
<dbReference type="SUPFAM" id="SSF52343">
    <property type="entry name" value="Ferredoxin reductase-like, C-terminal NADP-linked domain"/>
    <property type="match status" value="1"/>
</dbReference>
<dbReference type="InterPro" id="IPR039261">
    <property type="entry name" value="FNR_nucleotide-bd"/>
</dbReference>
<dbReference type="Gene3D" id="3.40.50.80">
    <property type="entry name" value="Nucleotide-binding domain of ferredoxin-NADP reductase (FNR) module"/>
    <property type="match status" value="1"/>
</dbReference>
<evidence type="ECO:0000256" key="8">
    <source>
        <dbReference type="ARBA" id="ARBA00023014"/>
    </source>
</evidence>
<organism evidence="11 12">
    <name type="scientific">Portibacter lacus</name>
    <dbReference type="NCBI Taxonomy" id="1099794"/>
    <lineage>
        <taxon>Bacteria</taxon>
        <taxon>Pseudomonadati</taxon>
        <taxon>Bacteroidota</taxon>
        <taxon>Saprospiria</taxon>
        <taxon>Saprospirales</taxon>
        <taxon>Haliscomenobacteraceae</taxon>
        <taxon>Portibacter</taxon>
    </lineage>
</organism>
<dbReference type="PANTHER" id="PTHR47354">
    <property type="entry name" value="NADH OXIDOREDUCTASE HCR"/>
    <property type="match status" value="1"/>
</dbReference>
<dbReference type="InterPro" id="IPR001709">
    <property type="entry name" value="Flavoprot_Pyr_Nucl_cyt_Rdtase"/>
</dbReference>
<dbReference type="InterPro" id="IPR036010">
    <property type="entry name" value="2Fe-2S_ferredoxin-like_sf"/>
</dbReference>
<comment type="cofactor">
    <cofactor evidence="1">
        <name>FAD</name>
        <dbReference type="ChEBI" id="CHEBI:57692"/>
    </cofactor>
</comment>
<keyword evidence="7" id="KW-0408">Iron</keyword>
<keyword evidence="2" id="KW-0285">Flavoprotein</keyword>
<evidence type="ECO:0000256" key="6">
    <source>
        <dbReference type="ARBA" id="ARBA00023002"/>
    </source>
</evidence>
<evidence type="ECO:0000259" key="10">
    <source>
        <dbReference type="PROSITE" id="PS51384"/>
    </source>
</evidence>
<dbReference type="InterPro" id="IPR017938">
    <property type="entry name" value="Riboflavin_synthase-like_b-brl"/>
</dbReference>
<dbReference type="Pfam" id="PF00175">
    <property type="entry name" value="NAD_binding_1"/>
    <property type="match status" value="1"/>
</dbReference>
<sequence length="362" mass="40663">MSNTFRSLKVQKIVEETTDSKSIYFHIPDDLSDDFEYKAGQYITIKLEIDGHEERRSYSIFTSPIEEEFGVTVKRVEGGKVSNYLCDNIEAGSTLEIMHPEGRFIFEPDGDKRRDLIFFAAGSGITPIFSIIKAALEQEPLSKVYLFYGNKDSSSAIFKDTIDEISKKYEDQFEIEHIFTREKSDKKSFSLFKKDKTKSGRIDGGMTKQILKELKGRKFERQYYLCGPGNMVETVEAALIKHGTEKKFIHKELFATAGKAVSGSEATTPDGKINLEVTLNGEHYNMVMDGTKTILDTLLDKKLDPPYSCTSGACSSCMAKVTNGEVAMDSCLALDDEEVEEGYILTCQARPQTKDVAITYDI</sequence>
<dbReference type="PRINTS" id="PR00410">
    <property type="entry name" value="PHEHYDRXLASE"/>
</dbReference>
<dbReference type="AlphaFoldDB" id="A0AA37WGI0"/>
<evidence type="ECO:0000256" key="4">
    <source>
        <dbReference type="ARBA" id="ARBA00022723"/>
    </source>
</evidence>
<dbReference type="Pfam" id="PF00970">
    <property type="entry name" value="FAD_binding_6"/>
    <property type="match status" value="1"/>
</dbReference>
<protein>
    <submittedName>
        <fullName evidence="11">Flavodoxin reductase</fullName>
    </submittedName>
</protein>
<dbReference type="PROSITE" id="PS51384">
    <property type="entry name" value="FAD_FR"/>
    <property type="match status" value="1"/>
</dbReference>
<keyword evidence="5" id="KW-0274">FAD</keyword>
<dbReference type="InterPro" id="IPR050415">
    <property type="entry name" value="MRET"/>
</dbReference>
<dbReference type="EMBL" id="BSOH01000014">
    <property type="protein sequence ID" value="GLR17970.1"/>
    <property type="molecule type" value="Genomic_DNA"/>
</dbReference>
<proteinExistence type="predicted"/>
<dbReference type="SUPFAM" id="SSF63380">
    <property type="entry name" value="Riboflavin synthase domain-like"/>
    <property type="match status" value="1"/>
</dbReference>
<dbReference type="InterPro" id="IPR001041">
    <property type="entry name" value="2Fe-2S_ferredoxin-type"/>
</dbReference>
<dbReference type="GO" id="GO:0046872">
    <property type="term" value="F:metal ion binding"/>
    <property type="evidence" value="ECO:0007669"/>
    <property type="project" value="UniProtKB-KW"/>
</dbReference>
<dbReference type="InterPro" id="IPR012675">
    <property type="entry name" value="Beta-grasp_dom_sf"/>
</dbReference>
<dbReference type="Pfam" id="PF00111">
    <property type="entry name" value="Fer2"/>
    <property type="match status" value="1"/>
</dbReference>